<accession>A0ABC8R576</accession>
<dbReference type="Proteomes" id="UP001642360">
    <property type="component" value="Unassembled WGS sequence"/>
</dbReference>
<evidence type="ECO:0000256" key="1">
    <source>
        <dbReference type="ARBA" id="ARBA00022741"/>
    </source>
</evidence>
<keyword evidence="4" id="KW-1185">Reference proteome</keyword>
<evidence type="ECO:0000256" key="2">
    <source>
        <dbReference type="ARBA" id="ARBA00022840"/>
    </source>
</evidence>
<organism evidence="3 4">
    <name type="scientific">Ilex paraguariensis</name>
    <name type="common">yerba mate</name>
    <dbReference type="NCBI Taxonomy" id="185542"/>
    <lineage>
        <taxon>Eukaryota</taxon>
        <taxon>Viridiplantae</taxon>
        <taxon>Streptophyta</taxon>
        <taxon>Embryophyta</taxon>
        <taxon>Tracheophyta</taxon>
        <taxon>Spermatophyta</taxon>
        <taxon>Magnoliopsida</taxon>
        <taxon>eudicotyledons</taxon>
        <taxon>Gunneridae</taxon>
        <taxon>Pentapetalae</taxon>
        <taxon>asterids</taxon>
        <taxon>campanulids</taxon>
        <taxon>Aquifoliales</taxon>
        <taxon>Aquifoliaceae</taxon>
        <taxon>Ilex</taxon>
    </lineage>
</organism>
<dbReference type="SUPFAM" id="SSF53067">
    <property type="entry name" value="Actin-like ATPase domain"/>
    <property type="match status" value="2"/>
</dbReference>
<dbReference type="Gene3D" id="3.90.640.10">
    <property type="entry name" value="Actin, Chain A, domain 4"/>
    <property type="match status" value="1"/>
</dbReference>
<dbReference type="FunFam" id="3.90.640.10:FF:000003">
    <property type="entry name" value="Molecular chaperone DnaK"/>
    <property type="match status" value="1"/>
</dbReference>
<name>A0ABC8R576_9AQUA</name>
<gene>
    <name evidence="3" type="ORF">ILEXP_LOCUS7545</name>
</gene>
<evidence type="ECO:0008006" key="5">
    <source>
        <dbReference type="Google" id="ProtNLM"/>
    </source>
</evidence>
<evidence type="ECO:0000313" key="4">
    <source>
        <dbReference type="Proteomes" id="UP001642360"/>
    </source>
</evidence>
<evidence type="ECO:0000313" key="3">
    <source>
        <dbReference type="EMBL" id="CAK9140114.1"/>
    </source>
</evidence>
<reference evidence="3 4" key="1">
    <citation type="submission" date="2024-02" db="EMBL/GenBank/DDBJ databases">
        <authorList>
            <person name="Vignale AGUSTIN F."/>
            <person name="Sosa J E."/>
            <person name="Modenutti C."/>
        </authorList>
    </citation>
    <scope>NUCLEOTIDE SEQUENCE [LARGE SCALE GENOMIC DNA]</scope>
</reference>
<dbReference type="PANTHER" id="PTHR19375">
    <property type="entry name" value="HEAT SHOCK PROTEIN 70KDA"/>
    <property type="match status" value="1"/>
</dbReference>
<dbReference type="Pfam" id="PF00012">
    <property type="entry name" value="HSP70"/>
    <property type="match status" value="1"/>
</dbReference>
<protein>
    <recommendedName>
        <fullName evidence="5">Heat shock protein 70</fullName>
    </recommendedName>
</protein>
<keyword evidence="2" id="KW-0067">ATP-binding</keyword>
<keyword evidence="1" id="KW-0547">Nucleotide-binding</keyword>
<sequence>RGVSKVVIDAPVYLSNAQKKEIESAGEIAGLDMLEIVDKPIAAALCLLNQGGNAFGVSILEIPNGFIEVKAKNGDLFLGGVDFDHVLVEYLFDEIRRLYSLDISRDGIVMMRLKEAAKKAKMELSSSLQALVHVHYIMVFGLDPIHANITVFRSKFKELVEC</sequence>
<dbReference type="InterPro" id="IPR043129">
    <property type="entry name" value="ATPase_NBD"/>
</dbReference>
<comment type="caution">
    <text evidence="3">The sequence shown here is derived from an EMBL/GenBank/DDBJ whole genome shotgun (WGS) entry which is preliminary data.</text>
</comment>
<dbReference type="AlphaFoldDB" id="A0ABC8R576"/>
<dbReference type="InterPro" id="IPR013126">
    <property type="entry name" value="Hsp_70_fam"/>
</dbReference>
<dbReference type="GO" id="GO:0005524">
    <property type="term" value="F:ATP binding"/>
    <property type="evidence" value="ECO:0007669"/>
    <property type="project" value="UniProtKB-KW"/>
</dbReference>
<proteinExistence type="predicted"/>
<dbReference type="EMBL" id="CAUOFW020001014">
    <property type="protein sequence ID" value="CAK9140114.1"/>
    <property type="molecule type" value="Genomic_DNA"/>
</dbReference>
<dbReference type="Gene3D" id="3.30.420.40">
    <property type="match status" value="2"/>
</dbReference>
<feature type="non-terminal residue" evidence="3">
    <location>
        <position position="1"/>
    </location>
</feature>